<dbReference type="InterPro" id="IPR048363">
    <property type="entry name" value="CTSRT_C2"/>
</dbReference>
<dbReference type="AlphaFoldDB" id="A0A8J2NYB1"/>
<feature type="region of interest" description="Disordered" evidence="1">
    <location>
        <begin position="531"/>
        <end position="579"/>
    </location>
</feature>
<dbReference type="EMBL" id="CAJVCH010204554">
    <property type="protein sequence ID" value="CAG7731013.1"/>
    <property type="molecule type" value="Genomic_DNA"/>
</dbReference>
<feature type="compositionally biased region" description="Basic and acidic residues" evidence="1">
    <location>
        <begin position="1"/>
        <end position="10"/>
    </location>
</feature>
<dbReference type="Pfam" id="PF15729">
    <property type="entry name" value="CTSRT"/>
    <property type="match status" value="1"/>
</dbReference>
<accession>A0A8J2NYB1</accession>
<protein>
    <recommendedName>
        <fullName evidence="2">Cation channel sperm-associated targeting subunit tau C2 domain-containing protein</fullName>
    </recommendedName>
</protein>
<sequence length="579" mass="66818">MPKAEADRSSKRNSKREKKKKSKLILKPGQSITPIQKNQNALIFLPRPWKKHKHDILLERAKKRRNLDDTPHKVEFSEKDERVKTVPFGCLSFHVLELSVSASVQSYEASAPLFFYCVITIGKIRRVTKHVQSASPRRVRMDTVTLFSCELSEWRENYRNKMKIEIWTFQDPNNHFVVGSVQLHLYNFIHHIHGIENRYIWGEGVLRGKIIYEYTFSYGTFGFGHSTQFRNTDVPIFEAVSHSMFPRIKLEEGDIGEARFNTVLPSKLKLMSLNSFVLEKTGDPGNEEIIPKSITMTQVEFDGGYPIHCKVHIPIYQKELKADFCETYGDYLCLHKRSDRIEFCRNLVSGRRQDKREHEHATALFNNMDEKQVLNILEDHTTTSSDMPGERPCQDGHRTVVYEEDEVLFQLLPSTDRSSGYIGRLFGFGAHEPGDIRADFPLEELQGKRKKHKPQMNLILWARYVWTRFGASLVWLKQALIPDRGKQTQIPELSVTLPSPTVSTTDLLALWVEPDPATGPLNEEQLLRQEAHRFNLPPEDEPPEGLGLKKKDTDNVGGEKKSNEEQIQKLTEKRTSKQP</sequence>
<reference evidence="3" key="1">
    <citation type="submission" date="2021-06" db="EMBL/GenBank/DDBJ databases">
        <authorList>
            <person name="Hodson N. C."/>
            <person name="Mongue J. A."/>
            <person name="Jaron S. K."/>
        </authorList>
    </citation>
    <scope>NUCLEOTIDE SEQUENCE</scope>
</reference>
<feature type="compositionally biased region" description="Basic residues" evidence="1">
    <location>
        <begin position="11"/>
        <end position="24"/>
    </location>
</feature>
<organism evidence="3 4">
    <name type="scientific">Allacma fusca</name>
    <dbReference type="NCBI Taxonomy" id="39272"/>
    <lineage>
        <taxon>Eukaryota</taxon>
        <taxon>Metazoa</taxon>
        <taxon>Ecdysozoa</taxon>
        <taxon>Arthropoda</taxon>
        <taxon>Hexapoda</taxon>
        <taxon>Collembola</taxon>
        <taxon>Symphypleona</taxon>
        <taxon>Sminthuridae</taxon>
        <taxon>Allacma</taxon>
    </lineage>
</organism>
<feature type="region of interest" description="Disordered" evidence="1">
    <location>
        <begin position="1"/>
        <end position="26"/>
    </location>
</feature>
<dbReference type="OrthoDB" id="9525580at2759"/>
<evidence type="ECO:0000313" key="3">
    <source>
        <dbReference type="EMBL" id="CAG7731013.1"/>
    </source>
</evidence>
<evidence type="ECO:0000259" key="2">
    <source>
        <dbReference type="Pfam" id="PF15729"/>
    </source>
</evidence>
<evidence type="ECO:0000256" key="1">
    <source>
        <dbReference type="SAM" id="MobiDB-lite"/>
    </source>
</evidence>
<feature type="compositionally biased region" description="Basic and acidic residues" evidence="1">
    <location>
        <begin position="547"/>
        <end position="579"/>
    </location>
</feature>
<comment type="caution">
    <text evidence="3">The sequence shown here is derived from an EMBL/GenBank/DDBJ whole genome shotgun (WGS) entry which is preliminary data.</text>
</comment>
<keyword evidence="4" id="KW-1185">Reference proteome</keyword>
<name>A0A8J2NYB1_9HEXA</name>
<evidence type="ECO:0000313" key="4">
    <source>
        <dbReference type="Proteomes" id="UP000708208"/>
    </source>
</evidence>
<feature type="domain" description="Cation channel sperm-associated targeting subunit tau C2" evidence="2">
    <location>
        <begin position="89"/>
        <end position="219"/>
    </location>
</feature>
<proteinExistence type="predicted"/>
<dbReference type="Proteomes" id="UP000708208">
    <property type="component" value="Unassembled WGS sequence"/>
</dbReference>
<gene>
    <name evidence="3" type="ORF">AFUS01_LOCUS19623</name>
</gene>